<comment type="caution">
    <text evidence="7">The sequence shown here is derived from an EMBL/GenBank/DDBJ whole genome shotgun (WGS) entry which is preliminary data.</text>
</comment>
<accession>A0A5C6AKM5</accession>
<dbReference type="InterPro" id="IPR013039">
    <property type="entry name" value="DUF1588"/>
</dbReference>
<dbReference type="Pfam" id="PF07635">
    <property type="entry name" value="PSCyt1"/>
    <property type="match status" value="1"/>
</dbReference>
<dbReference type="InterPro" id="IPR011429">
    <property type="entry name" value="Cyt_c_Planctomycete-type"/>
</dbReference>
<keyword evidence="8" id="KW-1185">Reference proteome</keyword>
<dbReference type="RefSeq" id="WP_146577426.1">
    <property type="nucleotide sequence ID" value="NZ_SJPM01000003.1"/>
</dbReference>
<dbReference type="InterPro" id="IPR013036">
    <property type="entry name" value="DUF1587"/>
</dbReference>
<dbReference type="InterPro" id="IPR013042">
    <property type="entry name" value="DUF1592"/>
</dbReference>
<evidence type="ECO:0000313" key="8">
    <source>
        <dbReference type="Proteomes" id="UP000316213"/>
    </source>
</evidence>
<evidence type="ECO:0000259" key="6">
    <source>
        <dbReference type="Pfam" id="PF07637"/>
    </source>
</evidence>
<name>A0A5C6AKM5_9BACT</name>
<protein>
    <recommendedName>
        <fullName evidence="9">Planctomycete cytochrome C</fullName>
    </recommendedName>
</protein>
<feature type="domain" description="DUF1587" evidence="2">
    <location>
        <begin position="181"/>
        <end position="247"/>
    </location>
</feature>
<dbReference type="Proteomes" id="UP000316213">
    <property type="component" value="Unassembled WGS sequence"/>
</dbReference>
<evidence type="ECO:0000259" key="4">
    <source>
        <dbReference type="Pfam" id="PF07631"/>
    </source>
</evidence>
<evidence type="ECO:0000259" key="2">
    <source>
        <dbReference type="Pfam" id="PF07626"/>
    </source>
</evidence>
<feature type="domain" description="DUF1585" evidence="1">
    <location>
        <begin position="810"/>
        <end position="883"/>
    </location>
</feature>
<evidence type="ECO:0000259" key="3">
    <source>
        <dbReference type="Pfam" id="PF07627"/>
    </source>
</evidence>
<dbReference type="InterPro" id="IPR011478">
    <property type="entry name" value="DUF1585"/>
</dbReference>
<dbReference type="Pfam" id="PF07637">
    <property type="entry name" value="PSD5"/>
    <property type="match status" value="1"/>
</dbReference>
<evidence type="ECO:0000259" key="5">
    <source>
        <dbReference type="Pfam" id="PF07635"/>
    </source>
</evidence>
<evidence type="ECO:0000259" key="1">
    <source>
        <dbReference type="Pfam" id="PF07624"/>
    </source>
</evidence>
<dbReference type="InterPro" id="IPR013043">
    <property type="entry name" value="DUF1595"/>
</dbReference>
<dbReference type="Pfam" id="PF07627">
    <property type="entry name" value="PSCyt3"/>
    <property type="match status" value="1"/>
</dbReference>
<organism evidence="7 8">
    <name type="scientific">Neorhodopirellula pilleata</name>
    <dbReference type="NCBI Taxonomy" id="2714738"/>
    <lineage>
        <taxon>Bacteria</taxon>
        <taxon>Pseudomonadati</taxon>
        <taxon>Planctomycetota</taxon>
        <taxon>Planctomycetia</taxon>
        <taxon>Pirellulales</taxon>
        <taxon>Pirellulaceae</taxon>
        <taxon>Neorhodopirellula</taxon>
    </lineage>
</organism>
<feature type="domain" description="DUF1595" evidence="6">
    <location>
        <begin position="481"/>
        <end position="538"/>
    </location>
</feature>
<sequence>MSSRTRARICLLRVEGRIRGGDFASPVPETSTNSRRHWKNASTNYREKLRNQTNGILRNRPFLPIALILLGMMTWRSPGYAADPFAEIVEPFLAQYCAECHADDQSKGDRNFDSMASRIDSDNDLVDFQDIVDQLNLSEMPPPEADQPSDDERRNVIATLGGLINAYHQTRTSTTGDTVLRRLNAREYHNTIRDLLQINTTVFDPTEGFPADQLTEHVDTVGESLVTSSHLLTRYLQAARRSVEKAIYPVTQPPVQEWEFDDNFKQQPELDSAHKLANQWKHIRLYDVRGADKPEGAYAAVHDFRQGVPNDGMYEIKIDVEALNRNHPFDDTLVGTDRDRPFRLGIVSGTIDAGDLHLSQPNEATLAEFELRDGRQSITAEVWLDEGYTPRFTFENGVMDARNLWTKIVRKYPDQFPKGTQGIVDVRKAVIKQAKIPQIRVHRVEIRGPLFPQWPRASQTELFGEYFGSVVEGKLDPPGQRRILESFLSRAFRRTPGASEVERYHQFFQTRLKQTGTMTEAFGQTFQAILCSPHFLYLDDQPAATERESPAVLTSPALASRLSYFLWSTMPDEDLLRLARDKSLSDPQKLHQQARRMLDDPRSDAFVEDFLDSWLTLRDLGSAPPDRGQFNDYYRYDLETAMRRETFFFTRHILDHNRPITEFIHADYTYVNDALAKLYQIPFDGSHEFERVPLADRRRGGLLGHASVLTVSANGFDTSPVVRGVWLLENVLGTPPTPPPPDVEPLDPDTRGAKTIRDQLRKHRETASCYDCHRKIDPLGFALENYDAIGRWRNQYDRKAKIDASGELPDGQSFENAAELKLILANRDRQLTRALTEKLLTYATGRPMTITDRPWLDRIVEENLESGNGMKDLVLAVILSEPFGRE</sequence>
<proteinExistence type="predicted"/>
<feature type="domain" description="Cytochrome C Planctomycete-type" evidence="5">
    <location>
        <begin position="97"/>
        <end position="144"/>
    </location>
</feature>
<dbReference type="Pfam" id="PF07631">
    <property type="entry name" value="PSD4"/>
    <property type="match status" value="1"/>
</dbReference>
<evidence type="ECO:0000313" key="7">
    <source>
        <dbReference type="EMBL" id="TWT98733.1"/>
    </source>
</evidence>
<reference evidence="7 8" key="1">
    <citation type="submission" date="2019-02" db="EMBL/GenBank/DDBJ databases">
        <title>Deep-cultivation of Planctomycetes and their phenomic and genomic characterization uncovers novel biology.</title>
        <authorList>
            <person name="Wiegand S."/>
            <person name="Jogler M."/>
            <person name="Boedeker C."/>
            <person name="Pinto D."/>
            <person name="Vollmers J."/>
            <person name="Rivas-Marin E."/>
            <person name="Kohn T."/>
            <person name="Peeters S.H."/>
            <person name="Heuer A."/>
            <person name="Rast P."/>
            <person name="Oberbeckmann S."/>
            <person name="Bunk B."/>
            <person name="Jeske O."/>
            <person name="Meyerdierks A."/>
            <person name="Storesund J.E."/>
            <person name="Kallscheuer N."/>
            <person name="Luecker S."/>
            <person name="Lage O.M."/>
            <person name="Pohl T."/>
            <person name="Merkel B.J."/>
            <person name="Hornburger P."/>
            <person name="Mueller R.-W."/>
            <person name="Bruemmer F."/>
            <person name="Labrenz M."/>
            <person name="Spormann A.M."/>
            <person name="Op Den Camp H."/>
            <person name="Overmann J."/>
            <person name="Amann R."/>
            <person name="Jetten M.S.M."/>
            <person name="Mascher T."/>
            <person name="Medema M.H."/>
            <person name="Devos D.P."/>
            <person name="Kaster A.-K."/>
            <person name="Ovreas L."/>
            <person name="Rohde M."/>
            <person name="Galperin M.Y."/>
            <person name="Jogler C."/>
        </authorList>
    </citation>
    <scope>NUCLEOTIDE SEQUENCE [LARGE SCALE GENOMIC DNA]</scope>
    <source>
        <strain evidence="7 8">Pla100</strain>
    </source>
</reference>
<dbReference type="OrthoDB" id="175242at2"/>
<feature type="domain" description="DUF1592" evidence="4">
    <location>
        <begin position="553"/>
        <end position="681"/>
    </location>
</feature>
<dbReference type="Pfam" id="PF07626">
    <property type="entry name" value="PSD3"/>
    <property type="match status" value="1"/>
</dbReference>
<feature type="domain" description="DUF1588" evidence="3">
    <location>
        <begin position="699"/>
        <end position="795"/>
    </location>
</feature>
<evidence type="ECO:0008006" key="9">
    <source>
        <dbReference type="Google" id="ProtNLM"/>
    </source>
</evidence>
<gene>
    <name evidence="7" type="ORF">Pla100_18980</name>
</gene>
<dbReference type="EMBL" id="SJPM01000003">
    <property type="protein sequence ID" value="TWT98733.1"/>
    <property type="molecule type" value="Genomic_DNA"/>
</dbReference>
<dbReference type="Pfam" id="PF07624">
    <property type="entry name" value="PSD2"/>
    <property type="match status" value="1"/>
</dbReference>
<dbReference type="AlphaFoldDB" id="A0A5C6AKM5"/>